<feature type="chain" id="PRO_5039289543" evidence="2">
    <location>
        <begin position="27"/>
        <end position="360"/>
    </location>
</feature>
<dbReference type="Gene3D" id="2.60.120.380">
    <property type="match status" value="1"/>
</dbReference>
<feature type="compositionally biased region" description="Low complexity" evidence="1">
    <location>
        <begin position="29"/>
        <end position="38"/>
    </location>
</feature>
<dbReference type="OrthoDB" id="2586265at2"/>
<feature type="region of interest" description="Disordered" evidence="1">
    <location>
        <begin position="29"/>
        <end position="94"/>
    </location>
</feature>
<keyword evidence="4" id="KW-1185">Reference proteome</keyword>
<name>A0A172ZIF1_9BACL</name>
<protein>
    <submittedName>
        <fullName evidence="3">Uncharacterized protein</fullName>
    </submittedName>
</protein>
<dbReference type="EMBL" id="CP013023">
    <property type="protein sequence ID" value="ANF97313.1"/>
    <property type="molecule type" value="Genomic_DNA"/>
</dbReference>
<dbReference type="RefSeq" id="WP_060535426.1">
    <property type="nucleotide sequence ID" value="NZ_CP013023.1"/>
</dbReference>
<dbReference type="AlphaFoldDB" id="A0A172ZIF1"/>
<feature type="compositionally biased region" description="Polar residues" evidence="1">
    <location>
        <begin position="40"/>
        <end position="52"/>
    </location>
</feature>
<evidence type="ECO:0000313" key="4">
    <source>
        <dbReference type="Proteomes" id="UP000078148"/>
    </source>
</evidence>
<gene>
    <name evidence="3" type="ORF">AR543_15765</name>
</gene>
<sequence>MKFRPLMLKTITALLLTACMPMSSLAADAAGSSPAPALQRTAQTNGVTTQGDVSDCLPYSNPGDPPGDDTVSVDTYSADPSLANPNIKKGTAPPHMPTNISSELAIEVKPNTPVEGYLPPDMPGCFFWPGGVWYKVKVDKPQKITGLLLTPPSLNYNLYIYYERSGPADVDAVAVSYRTKGPYQQVSHVVNPGTYYFFITTNKSNGSFTLPFNFKVILTDTYDSYEKYWDDGPTTEAYLADHSNPMMHTIDNPFDEDWDSLSFDVEGTFTINLNNPSKKSVYKLEVLDMKENVIETVYQNTTRTFRLPLDNYHTRVYAPNPSKYDPTVPYALSVDFKPDPQPVCGWGDDDRPWEWVCTWP</sequence>
<dbReference type="Proteomes" id="UP000078148">
    <property type="component" value="Chromosome"/>
</dbReference>
<dbReference type="KEGG" id="pbv:AR543_15765"/>
<accession>A0A172ZIF1</accession>
<dbReference type="SUPFAM" id="SSF89260">
    <property type="entry name" value="Collagen-binding domain"/>
    <property type="match status" value="1"/>
</dbReference>
<proteinExistence type="predicted"/>
<reference evidence="3 4" key="2">
    <citation type="journal article" date="2016" name="Int. J. Syst. Evol. Microbiol.">
        <title>Paenibacillus bovis sp. nov., isolated from raw yak (Bos grunniens) milk.</title>
        <authorList>
            <person name="Gao C."/>
            <person name="Han J."/>
            <person name="Liu Z."/>
            <person name="Xu X."/>
            <person name="Hang F."/>
            <person name="Wu Z."/>
        </authorList>
    </citation>
    <scope>NUCLEOTIDE SEQUENCE [LARGE SCALE GENOMIC DNA]</scope>
    <source>
        <strain evidence="3 4">BD3526</strain>
    </source>
</reference>
<evidence type="ECO:0000256" key="1">
    <source>
        <dbReference type="SAM" id="MobiDB-lite"/>
    </source>
</evidence>
<organism evidence="3 4">
    <name type="scientific">Paenibacillus bovis</name>
    <dbReference type="NCBI Taxonomy" id="1616788"/>
    <lineage>
        <taxon>Bacteria</taxon>
        <taxon>Bacillati</taxon>
        <taxon>Bacillota</taxon>
        <taxon>Bacilli</taxon>
        <taxon>Bacillales</taxon>
        <taxon>Paenibacillaceae</taxon>
        <taxon>Paenibacillus</taxon>
    </lineage>
</organism>
<reference evidence="4" key="1">
    <citation type="submission" date="2015-10" db="EMBL/GenBank/DDBJ databases">
        <title>Genome of Paenibacillus bovis sp. nov.</title>
        <authorList>
            <person name="Wu Z."/>
            <person name="Gao C."/>
            <person name="Liu Z."/>
            <person name="Zheng H."/>
        </authorList>
    </citation>
    <scope>NUCLEOTIDE SEQUENCE [LARGE SCALE GENOMIC DNA]</scope>
    <source>
        <strain evidence="4">BD3526</strain>
    </source>
</reference>
<evidence type="ECO:0000313" key="3">
    <source>
        <dbReference type="EMBL" id="ANF97313.1"/>
    </source>
</evidence>
<keyword evidence="2" id="KW-0732">Signal</keyword>
<evidence type="ECO:0000256" key="2">
    <source>
        <dbReference type="SAM" id="SignalP"/>
    </source>
</evidence>
<feature type="signal peptide" evidence="2">
    <location>
        <begin position="1"/>
        <end position="26"/>
    </location>
</feature>